<dbReference type="Gene3D" id="1.10.10.10">
    <property type="entry name" value="Winged helix-like DNA-binding domain superfamily/Winged helix DNA-binding domain"/>
    <property type="match status" value="1"/>
</dbReference>
<dbReference type="AlphaFoldDB" id="A0A2A9F8M0"/>
<name>A0A2A9F8M0_9PSEU</name>
<gene>
    <name evidence="3" type="ORF">ATK36_1898</name>
</gene>
<dbReference type="SUPFAM" id="SSF46785">
    <property type="entry name" value="Winged helix' DNA-binding domain"/>
    <property type="match status" value="1"/>
</dbReference>
<dbReference type="InterPro" id="IPR013196">
    <property type="entry name" value="HTH_11"/>
</dbReference>
<dbReference type="InterPro" id="IPR036388">
    <property type="entry name" value="WH-like_DNA-bd_sf"/>
</dbReference>
<dbReference type="Pfam" id="PF08279">
    <property type="entry name" value="HTH_11"/>
    <property type="match status" value="1"/>
</dbReference>
<evidence type="ECO:0000313" key="4">
    <source>
        <dbReference type="Proteomes" id="UP000243542"/>
    </source>
</evidence>
<feature type="region of interest" description="Disordered" evidence="1">
    <location>
        <begin position="35"/>
        <end position="64"/>
    </location>
</feature>
<feature type="compositionally biased region" description="Polar residues" evidence="1">
    <location>
        <begin position="41"/>
        <end position="55"/>
    </location>
</feature>
<evidence type="ECO:0000313" key="3">
    <source>
        <dbReference type="EMBL" id="PFG46892.1"/>
    </source>
</evidence>
<feature type="region of interest" description="Disordered" evidence="1">
    <location>
        <begin position="146"/>
        <end position="168"/>
    </location>
</feature>
<dbReference type="Proteomes" id="UP000243542">
    <property type="component" value="Unassembled WGS sequence"/>
</dbReference>
<proteinExistence type="predicted"/>
<dbReference type="EMBL" id="PDJK01000002">
    <property type="protein sequence ID" value="PFG46892.1"/>
    <property type="molecule type" value="Genomic_DNA"/>
</dbReference>
<comment type="caution">
    <text evidence="3">The sequence shown here is derived from an EMBL/GenBank/DDBJ whole genome shotgun (WGS) entry which is preliminary data.</text>
</comment>
<reference evidence="3 4" key="1">
    <citation type="submission" date="2017-10" db="EMBL/GenBank/DDBJ databases">
        <title>Sequencing the genomes of 1000 actinobacteria strains.</title>
        <authorList>
            <person name="Klenk H.-P."/>
        </authorList>
    </citation>
    <scope>NUCLEOTIDE SEQUENCE [LARGE SCALE GENOMIC DNA]</scope>
    <source>
        <strain evidence="3 4">DSM 46092</strain>
    </source>
</reference>
<evidence type="ECO:0000256" key="1">
    <source>
        <dbReference type="SAM" id="MobiDB-lite"/>
    </source>
</evidence>
<organism evidence="3 4">
    <name type="scientific">Amycolatopsis sulphurea</name>
    <dbReference type="NCBI Taxonomy" id="76022"/>
    <lineage>
        <taxon>Bacteria</taxon>
        <taxon>Bacillati</taxon>
        <taxon>Actinomycetota</taxon>
        <taxon>Actinomycetes</taxon>
        <taxon>Pseudonocardiales</taxon>
        <taxon>Pseudonocardiaceae</taxon>
        <taxon>Amycolatopsis</taxon>
    </lineage>
</organism>
<keyword evidence="4" id="KW-1185">Reference proteome</keyword>
<feature type="domain" description="Helix-turn-helix type 11" evidence="2">
    <location>
        <begin position="72"/>
        <end position="120"/>
    </location>
</feature>
<dbReference type="InterPro" id="IPR036390">
    <property type="entry name" value="WH_DNA-bd_sf"/>
</dbReference>
<evidence type="ECO:0000259" key="2">
    <source>
        <dbReference type="Pfam" id="PF08279"/>
    </source>
</evidence>
<sequence>MRRCVRPPRGVRRTGFRSVKDPFTDLHTDFADTLPFGTGGVSSANTGHGRSNSGQDPPGIERISGLPRPIARVLALLEILQGGGTRTVAELARRLDVDERTVRRYVEHLLDLDVPVRSVPLRRLPARARVSDAAADAYRGRSARGRAWPRRRAASRSDHHLGRGRRERCCEGPACPARGRRWLLMGPGLARLPDHLFQERGGGLPGTRMRDIAPVPRLHQMQ</sequence>
<accession>A0A2A9F8M0</accession>
<protein>
    <submittedName>
        <fullName evidence="3">HTH domain-containing protein</fullName>
    </submittedName>
</protein>